<dbReference type="AlphaFoldDB" id="A0A645DQD6"/>
<gene>
    <name evidence="1" type="ORF">SDC9_138642</name>
</gene>
<protein>
    <submittedName>
        <fullName evidence="1">Uncharacterized protein</fullName>
    </submittedName>
</protein>
<organism evidence="1">
    <name type="scientific">bioreactor metagenome</name>
    <dbReference type="NCBI Taxonomy" id="1076179"/>
    <lineage>
        <taxon>unclassified sequences</taxon>
        <taxon>metagenomes</taxon>
        <taxon>ecological metagenomes</taxon>
    </lineage>
</organism>
<comment type="caution">
    <text evidence="1">The sequence shown here is derived from an EMBL/GenBank/DDBJ whole genome shotgun (WGS) entry which is preliminary data.</text>
</comment>
<dbReference type="EMBL" id="VSSQ01038556">
    <property type="protein sequence ID" value="MPM91511.1"/>
    <property type="molecule type" value="Genomic_DNA"/>
</dbReference>
<sequence>MFEVREIIARCKDFLITLLPERKYDGDVYVLSGSGTVTHDMQPGSHEA</sequence>
<name>A0A645DQD6_9ZZZZ</name>
<accession>A0A645DQD6</accession>
<evidence type="ECO:0000313" key="1">
    <source>
        <dbReference type="EMBL" id="MPM91511.1"/>
    </source>
</evidence>
<reference evidence="1" key="1">
    <citation type="submission" date="2019-08" db="EMBL/GenBank/DDBJ databases">
        <authorList>
            <person name="Kucharzyk K."/>
            <person name="Murdoch R.W."/>
            <person name="Higgins S."/>
            <person name="Loffler F."/>
        </authorList>
    </citation>
    <scope>NUCLEOTIDE SEQUENCE</scope>
</reference>
<proteinExistence type="predicted"/>